<feature type="domain" description="Mop" evidence="3">
    <location>
        <begin position="74"/>
        <end position="140"/>
    </location>
</feature>
<proteinExistence type="predicted"/>
<dbReference type="PANTHER" id="PTHR30432:SF1">
    <property type="entry name" value="DNA-BINDING TRANSCRIPTIONAL DUAL REGULATOR MODE"/>
    <property type="match status" value="1"/>
</dbReference>
<dbReference type="InterPro" id="IPR051815">
    <property type="entry name" value="Molybdate_resp_trans_reg"/>
</dbReference>
<evidence type="ECO:0000256" key="2">
    <source>
        <dbReference type="PROSITE-ProRule" id="PRU01213"/>
    </source>
</evidence>
<protein>
    <submittedName>
        <fullName evidence="4">DNA-binding domain of ModE / Molybdate-binding domain of ModE</fullName>
    </submittedName>
</protein>
<reference evidence="5" key="1">
    <citation type="submission" date="2016-10" db="EMBL/GenBank/DDBJ databases">
        <authorList>
            <person name="Wegmann U."/>
        </authorList>
    </citation>
    <scope>NUCLEOTIDE SEQUENCE [LARGE SCALE GENOMIC DNA]</scope>
</reference>
<dbReference type="InterPro" id="IPR004606">
    <property type="entry name" value="Mop_domain"/>
</dbReference>
<dbReference type="Pfam" id="PF03459">
    <property type="entry name" value="TOBE"/>
    <property type="match status" value="2"/>
</dbReference>
<dbReference type="InterPro" id="IPR005116">
    <property type="entry name" value="Transp-assoc_OB_typ1"/>
</dbReference>
<dbReference type="AlphaFoldDB" id="A0A1K1LFN7"/>
<evidence type="ECO:0000313" key="5">
    <source>
        <dbReference type="Proteomes" id="UP000186323"/>
    </source>
</evidence>
<keyword evidence="5" id="KW-1185">Reference proteome</keyword>
<feature type="domain" description="Mop" evidence="3">
    <location>
        <begin position="2"/>
        <end position="68"/>
    </location>
</feature>
<dbReference type="NCBIfam" id="TIGR00638">
    <property type="entry name" value="Mop"/>
    <property type="match status" value="2"/>
</dbReference>
<evidence type="ECO:0000256" key="1">
    <source>
        <dbReference type="ARBA" id="ARBA00022505"/>
    </source>
</evidence>
<evidence type="ECO:0000259" key="3">
    <source>
        <dbReference type="PROSITE" id="PS51866"/>
    </source>
</evidence>
<gene>
    <name evidence="4" type="ORF">DESPIGER_1693</name>
</gene>
<dbReference type="GO" id="GO:0015689">
    <property type="term" value="P:molybdate ion transport"/>
    <property type="evidence" value="ECO:0007669"/>
    <property type="project" value="InterPro"/>
</dbReference>
<dbReference type="RefSeq" id="WP_072335410.1">
    <property type="nucleotide sequence ID" value="NZ_CALJDE010000065.1"/>
</dbReference>
<dbReference type="GO" id="GO:0003677">
    <property type="term" value="F:DNA binding"/>
    <property type="evidence" value="ECO:0007669"/>
    <property type="project" value="UniProtKB-KW"/>
</dbReference>
<name>A0A1K1LFN7_9BACT</name>
<organism evidence="4 5">
    <name type="scientific">Desulfovibrio piger</name>
    <dbReference type="NCBI Taxonomy" id="901"/>
    <lineage>
        <taxon>Bacteria</taxon>
        <taxon>Pseudomonadati</taxon>
        <taxon>Thermodesulfobacteriota</taxon>
        <taxon>Desulfovibrionia</taxon>
        <taxon>Desulfovibrionales</taxon>
        <taxon>Desulfovibrionaceae</taxon>
        <taxon>Desulfovibrio</taxon>
    </lineage>
</organism>
<dbReference type="PROSITE" id="PS51866">
    <property type="entry name" value="MOP"/>
    <property type="match status" value="2"/>
</dbReference>
<dbReference type="KEGG" id="dpg:DESPIGER_1693"/>
<dbReference type="Gene3D" id="2.40.50.100">
    <property type="match status" value="2"/>
</dbReference>
<sequence length="142" mass="14808">METSARNTFWGTISSVRPGAVNDEIELTMPSGTKLVASITKASTQRLGLVEGKEACALVKASMVILMNDADQYILSTRNQFCGTVKSVTPGAVNGEVVLDLGTDGEMTSIITMGSINKLGLAAGSKVTAIVKATNVIMAVKK</sequence>
<dbReference type="SUPFAM" id="SSF50331">
    <property type="entry name" value="MOP-like"/>
    <property type="match status" value="2"/>
</dbReference>
<dbReference type="PANTHER" id="PTHR30432">
    <property type="entry name" value="TRANSCRIPTIONAL REGULATOR MODE"/>
    <property type="match status" value="1"/>
</dbReference>
<dbReference type="EMBL" id="LT630450">
    <property type="protein sequence ID" value="SFV73529.1"/>
    <property type="molecule type" value="Genomic_DNA"/>
</dbReference>
<dbReference type="OrthoDB" id="9800709at2"/>
<dbReference type="InterPro" id="IPR008995">
    <property type="entry name" value="Mo/tungstate-bd_C_term_dom"/>
</dbReference>
<evidence type="ECO:0000313" key="4">
    <source>
        <dbReference type="EMBL" id="SFV73529.1"/>
    </source>
</evidence>
<keyword evidence="1 2" id="KW-0500">Molybdenum</keyword>
<dbReference type="Proteomes" id="UP000186323">
    <property type="component" value="Chromosome I"/>
</dbReference>
<accession>A0A1K1LFN7</accession>
<keyword evidence="4" id="KW-0238">DNA-binding</keyword>